<accession>A0A2H0BYK7</accession>
<dbReference type="InterPro" id="IPR010921">
    <property type="entry name" value="Trp_repressor/repl_initiator"/>
</dbReference>
<gene>
    <name evidence="1" type="ORF">COW98_02330</name>
</gene>
<dbReference type="InterPro" id="IPR038116">
    <property type="entry name" value="TrpR-like_sf"/>
</dbReference>
<sequence>MVGKRENKEEFQRLINDVFSSTERIMVAKRIAIIYLLTKNIDYRIICEVLKVSASTVFKFRLLTEESKGIVPILKKILRGEKISQFFEEILLTFNRPGKYGVNWSQAWKDKMAFERKKETGI</sequence>
<dbReference type="Proteomes" id="UP000231021">
    <property type="component" value="Unassembled WGS sequence"/>
</dbReference>
<dbReference type="Pfam" id="PF01371">
    <property type="entry name" value="Trp_repressor"/>
    <property type="match status" value="1"/>
</dbReference>
<dbReference type="GO" id="GO:0043565">
    <property type="term" value="F:sequence-specific DNA binding"/>
    <property type="evidence" value="ECO:0007669"/>
    <property type="project" value="InterPro"/>
</dbReference>
<dbReference type="InterPro" id="IPR000831">
    <property type="entry name" value="Trp_repress"/>
</dbReference>
<feature type="non-terminal residue" evidence="1">
    <location>
        <position position="122"/>
    </location>
</feature>
<organism evidence="1 2">
    <name type="scientific">Candidatus Roizmanbacteria bacterium CG22_combo_CG10-13_8_21_14_all_35_9</name>
    <dbReference type="NCBI Taxonomy" id="1974861"/>
    <lineage>
        <taxon>Bacteria</taxon>
        <taxon>Candidatus Roizmaniibacteriota</taxon>
    </lineage>
</organism>
<protein>
    <submittedName>
        <fullName evidence="1">Uncharacterized protein</fullName>
    </submittedName>
</protein>
<evidence type="ECO:0000313" key="2">
    <source>
        <dbReference type="Proteomes" id="UP000231021"/>
    </source>
</evidence>
<evidence type="ECO:0000313" key="1">
    <source>
        <dbReference type="EMBL" id="PIP62757.1"/>
    </source>
</evidence>
<dbReference type="SUPFAM" id="SSF48295">
    <property type="entry name" value="TrpR-like"/>
    <property type="match status" value="1"/>
</dbReference>
<dbReference type="GO" id="GO:0003700">
    <property type="term" value="F:DNA-binding transcription factor activity"/>
    <property type="evidence" value="ECO:0007669"/>
    <property type="project" value="InterPro"/>
</dbReference>
<proteinExistence type="predicted"/>
<name>A0A2H0BYK7_9BACT</name>
<reference evidence="1 2" key="1">
    <citation type="submission" date="2017-09" db="EMBL/GenBank/DDBJ databases">
        <title>Depth-based differentiation of microbial function through sediment-hosted aquifers and enrichment of novel symbionts in the deep terrestrial subsurface.</title>
        <authorList>
            <person name="Probst A.J."/>
            <person name="Ladd B."/>
            <person name="Jarett J.K."/>
            <person name="Geller-Mcgrath D.E."/>
            <person name="Sieber C.M."/>
            <person name="Emerson J.B."/>
            <person name="Anantharaman K."/>
            <person name="Thomas B.C."/>
            <person name="Malmstrom R."/>
            <person name="Stieglmeier M."/>
            <person name="Klingl A."/>
            <person name="Woyke T."/>
            <person name="Ryan C.M."/>
            <person name="Banfield J.F."/>
        </authorList>
    </citation>
    <scope>NUCLEOTIDE SEQUENCE [LARGE SCALE GENOMIC DNA]</scope>
    <source>
        <strain evidence="1">CG22_combo_CG10-13_8_21_14_all_35_9</strain>
    </source>
</reference>
<comment type="caution">
    <text evidence="1">The sequence shown here is derived from an EMBL/GenBank/DDBJ whole genome shotgun (WGS) entry which is preliminary data.</text>
</comment>
<dbReference type="EMBL" id="PCTB01000045">
    <property type="protein sequence ID" value="PIP62757.1"/>
    <property type="molecule type" value="Genomic_DNA"/>
</dbReference>
<dbReference type="Gene3D" id="1.10.1270.10">
    <property type="entry name" value="TrpR-like"/>
    <property type="match status" value="1"/>
</dbReference>
<dbReference type="AlphaFoldDB" id="A0A2H0BYK7"/>